<evidence type="ECO:0000256" key="1">
    <source>
        <dbReference type="SAM" id="MobiDB-lite"/>
    </source>
</evidence>
<organism evidence="2 3">
    <name type="scientific">Agrocybe chaxingu</name>
    <dbReference type="NCBI Taxonomy" id="84603"/>
    <lineage>
        <taxon>Eukaryota</taxon>
        <taxon>Fungi</taxon>
        <taxon>Dikarya</taxon>
        <taxon>Basidiomycota</taxon>
        <taxon>Agaricomycotina</taxon>
        <taxon>Agaricomycetes</taxon>
        <taxon>Agaricomycetidae</taxon>
        <taxon>Agaricales</taxon>
        <taxon>Agaricineae</taxon>
        <taxon>Strophariaceae</taxon>
        <taxon>Agrocybe</taxon>
    </lineage>
</organism>
<keyword evidence="3" id="KW-1185">Reference proteome</keyword>
<dbReference type="AlphaFoldDB" id="A0A9W8N006"/>
<name>A0A9W8N006_9AGAR</name>
<proteinExistence type="predicted"/>
<accession>A0A9W8N006</accession>
<dbReference type="EMBL" id="JANKHO010000076">
    <property type="protein sequence ID" value="KAJ3515897.1"/>
    <property type="molecule type" value="Genomic_DNA"/>
</dbReference>
<dbReference type="Proteomes" id="UP001148786">
    <property type="component" value="Unassembled WGS sequence"/>
</dbReference>
<feature type="compositionally biased region" description="Polar residues" evidence="1">
    <location>
        <begin position="1"/>
        <end position="17"/>
    </location>
</feature>
<gene>
    <name evidence="2" type="ORF">NLJ89_g1476</name>
</gene>
<evidence type="ECO:0000313" key="2">
    <source>
        <dbReference type="EMBL" id="KAJ3515897.1"/>
    </source>
</evidence>
<evidence type="ECO:0000313" key="3">
    <source>
        <dbReference type="Proteomes" id="UP001148786"/>
    </source>
</evidence>
<protein>
    <submittedName>
        <fullName evidence="2">Uncharacterized protein</fullName>
    </submittedName>
</protein>
<feature type="region of interest" description="Disordered" evidence="1">
    <location>
        <begin position="1"/>
        <end position="24"/>
    </location>
</feature>
<sequence>MSDSTLAAISESPSANESRIRSAKRKLDDAFQIIDNAVARGKGRDASERPPSTEESEYDTFALLNAEEVWYPSKRDNKFKVKHLVLRVEALADNLLEQPLLLFRQESTLLI</sequence>
<comment type="caution">
    <text evidence="2">The sequence shown here is derived from an EMBL/GenBank/DDBJ whole genome shotgun (WGS) entry which is preliminary data.</text>
</comment>
<reference evidence="2" key="1">
    <citation type="submission" date="2022-07" db="EMBL/GenBank/DDBJ databases">
        <title>Genome Sequence of Agrocybe chaxingu.</title>
        <authorList>
            <person name="Buettner E."/>
        </authorList>
    </citation>
    <scope>NUCLEOTIDE SEQUENCE</scope>
    <source>
        <strain evidence="2">MP-N11</strain>
    </source>
</reference>
<dbReference type="OrthoDB" id="2592092at2759"/>